<evidence type="ECO:0000313" key="1">
    <source>
        <dbReference type="EMBL" id="GFD18706.1"/>
    </source>
</evidence>
<dbReference type="EMBL" id="BKCJ011309226">
    <property type="protein sequence ID" value="GFD18706.1"/>
    <property type="molecule type" value="Genomic_DNA"/>
</dbReference>
<feature type="non-terminal residue" evidence="1">
    <location>
        <position position="123"/>
    </location>
</feature>
<reference evidence="1" key="1">
    <citation type="journal article" date="2019" name="Sci. Rep.">
        <title>Draft genome of Tanacetum cinerariifolium, the natural source of mosquito coil.</title>
        <authorList>
            <person name="Yamashiro T."/>
            <person name="Shiraishi A."/>
            <person name="Satake H."/>
            <person name="Nakayama K."/>
        </authorList>
    </citation>
    <scope>NUCLEOTIDE SEQUENCE</scope>
</reference>
<proteinExistence type="predicted"/>
<organism evidence="1">
    <name type="scientific">Tanacetum cinerariifolium</name>
    <name type="common">Dalmatian daisy</name>
    <name type="synonym">Chrysanthemum cinerariifolium</name>
    <dbReference type="NCBI Taxonomy" id="118510"/>
    <lineage>
        <taxon>Eukaryota</taxon>
        <taxon>Viridiplantae</taxon>
        <taxon>Streptophyta</taxon>
        <taxon>Embryophyta</taxon>
        <taxon>Tracheophyta</taxon>
        <taxon>Spermatophyta</taxon>
        <taxon>Magnoliopsida</taxon>
        <taxon>eudicotyledons</taxon>
        <taxon>Gunneridae</taxon>
        <taxon>Pentapetalae</taxon>
        <taxon>asterids</taxon>
        <taxon>campanulids</taxon>
        <taxon>Asterales</taxon>
        <taxon>Asteraceae</taxon>
        <taxon>Asteroideae</taxon>
        <taxon>Anthemideae</taxon>
        <taxon>Anthemidinae</taxon>
        <taxon>Tanacetum</taxon>
    </lineage>
</organism>
<gene>
    <name evidence="1" type="ORF">Tci_890675</name>
</gene>
<accession>A0A699UBH3</accession>
<sequence>MMEEYNHLISFRVDKLPITKISYVVNLNKEATMKITRGDNPLNLISLRAKFQWVINQAKKLGLPPPSALATFEMTVKDKKRKRTEILKEVFVKENVVVDGMHRNMVPPPGIEGRQGLVIRDFL</sequence>
<protein>
    <submittedName>
        <fullName evidence="1">Uncharacterized protein</fullName>
    </submittedName>
</protein>
<dbReference type="AlphaFoldDB" id="A0A699UBH3"/>
<comment type="caution">
    <text evidence="1">The sequence shown here is derived from an EMBL/GenBank/DDBJ whole genome shotgun (WGS) entry which is preliminary data.</text>
</comment>
<name>A0A699UBH3_TANCI</name>